<dbReference type="PANTHER" id="PTHR42934">
    <property type="entry name" value="GLYCOLATE OXIDASE SUBUNIT GLCD"/>
    <property type="match status" value="1"/>
</dbReference>
<dbReference type="PANTHER" id="PTHR42934:SF2">
    <property type="entry name" value="GLYCOLATE OXIDASE SUBUNIT GLCD"/>
    <property type="match status" value="1"/>
</dbReference>
<keyword evidence="5" id="KW-1185">Reference proteome</keyword>
<evidence type="ECO:0000256" key="1">
    <source>
        <dbReference type="ARBA" id="ARBA00022630"/>
    </source>
</evidence>
<dbReference type="PROSITE" id="PS51387">
    <property type="entry name" value="FAD_PCMH"/>
    <property type="match status" value="1"/>
</dbReference>
<dbReference type="Gene3D" id="3.30.465.10">
    <property type="match status" value="1"/>
</dbReference>
<evidence type="ECO:0000259" key="3">
    <source>
        <dbReference type="PROSITE" id="PS51387"/>
    </source>
</evidence>
<feature type="domain" description="FAD-binding PCMH-type" evidence="3">
    <location>
        <begin position="37"/>
        <end position="212"/>
    </location>
</feature>
<keyword evidence="2" id="KW-0274">FAD</keyword>
<sequence>MGIHPEFMQMLRLALPEEAFSLKREDLQNSARDFWSQQSEPGAVVRATHIEHVIKTLQYASAYKVPVIPRAAGTNICQGFHSSSESVMLDMRQFKRIKQIDVEQRRAIVEPGVINGVLQTQLKPYGLFFAPDPASAQISTIGGNIATNAGGPHCLKYGVTTHHVQEVTAVLANGSVVRLNADDVGPDLRGLLIGSEGTLGVITEAVLKLSSLPETTHTLLAVFDRAELATHAVSAMIRAGIIPTALEFFDNKAARLFESVRPSGYPLDAEALLLIDVTGTDDEVQVDCALIEKLLRGQARELRRAQTEEERAFLWQGRIFGAQVLLTTGRGFYIADTTVPRHRIHDMLYAAHEIADTHQLELITTGHAGDGNIHPVFLFDKHDPLHIEAVRKVCDELVLAALGMGEH</sequence>
<dbReference type="InterPro" id="IPR036318">
    <property type="entry name" value="FAD-bd_PCMH-like_sf"/>
</dbReference>
<dbReference type="SUPFAM" id="SSF56176">
    <property type="entry name" value="FAD-binding/transporter-associated domain-like"/>
    <property type="match status" value="1"/>
</dbReference>
<evidence type="ECO:0000313" key="5">
    <source>
        <dbReference type="Proteomes" id="UP000654345"/>
    </source>
</evidence>
<gene>
    <name evidence="4" type="ORF">KSB_50800</name>
</gene>
<dbReference type="InterPro" id="IPR016166">
    <property type="entry name" value="FAD-bd_PCMH"/>
</dbReference>
<dbReference type="Pfam" id="PF02913">
    <property type="entry name" value="FAD-oxidase_C"/>
    <property type="match status" value="1"/>
</dbReference>
<name>A0ABQ3UW94_9CHLR</name>
<dbReference type="InterPro" id="IPR016164">
    <property type="entry name" value="FAD-linked_Oxase-like_C"/>
</dbReference>
<comment type="caution">
    <text evidence="4">The sequence shown here is derived from an EMBL/GenBank/DDBJ whole genome shotgun (WGS) entry which is preliminary data.</text>
</comment>
<dbReference type="EMBL" id="BNJG01000002">
    <property type="protein sequence ID" value="GHO56605.1"/>
    <property type="molecule type" value="Genomic_DNA"/>
</dbReference>
<proteinExistence type="predicted"/>
<organism evidence="4 5">
    <name type="scientific">Ktedonobacter robiniae</name>
    <dbReference type="NCBI Taxonomy" id="2778365"/>
    <lineage>
        <taxon>Bacteria</taxon>
        <taxon>Bacillati</taxon>
        <taxon>Chloroflexota</taxon>
        <taxon>Ktedonobacteria</taxon>
        <taxon>Ktedonobacterales</taxon>
        <taxon>Ktedonobacteraceae</taxon>
        <taxon>Ktedonobacter</taxon>
    </lineage>
</organism>
<evidence type="ECO:0000313" key="4">
    <source>
        <dbReference type="EMBL" id="GHO56605.1"/>
    </source>
</evidence>
<reference evidence="4 5" key="1">
    <citation type="journal article" date="2021" name="Int. J. Syst. Evol. Microbiol.">
        <title>Reticulibacter mediterranei gen. nov., sp. nov., within the new family Reticulibacteraceae fam. nov., and Ktedonospora formicarum gen. nov., sp. nov., Ktedonobacter robiniae sp. nov., Dictyobacter formicarum sp. nov. and Dictyobacter arantiisoli sp. nov., belonging to the class Ktedonobacteria.</title>
        <authorList>
            <person name="Yabe S."/>
            <person name="Zheng Y."/>
            <person name="Wang C.M."/>
            <person name="Sakai Y."/>
            <person name="Abe K."/>
            <person name="Yokota A."/>
            <person name="Donadio S."/>
            <person name="Cavaletti L."/>
            <person name="Monciardini P."/>
        </authorList>
    </citation>
    <scope>NUCLEOTIDE SEQUENCE [LARGE SCALE GENOMIC DNA]</scope>
    <source>
        <strain evidence="4 5">SOSP1-30</strain>
    </source>
</reference>
<evidence type="ECO:0000256" key="2">
    <source>
        <dbReference type="ARBA" id="ARBA00022827"/>
    </source>
</evidence>
<dbReference type="SUPFAM" id="SSF55103">
    <property type="entry name" value="FAD-linked oxidases, C-terminal domain"/>
    <property type="match status" value="1"/>
</dbReference>
<keyword evidence="1" id="KW-0285">Flavoprotein</keyword>
<dbReference type="InterPro" id="IPR004113">
    <property type="entry name" value="FAD-bd_oxidored_4_C"/>
</dbReference>
<dbReference type="InterPro" id="IPR016169">
    <property type="entry name" value="FAD-bd_PCMH_sub2"/>
</dbReference>
<dbReference type="Proteomes" id="UP000654345">
    <property type="component" value="Unassembled WGS sequence"/>
</dbReference>
<protein>
    <recommendedName>
        <fullName evidence="3">FAD-binding PCMH-type domain-containing protein</fullName>
    </recommendedName>
</protein>
<accession>A0ABQ3UW94</accession>
<dbReference type="InterPro" id="IPR051914">
    <property type="entry name" value="FAD-linked_OxidoTrans_Type4"/>
</dbReference>
<dbReference type="Pfam" id="PF01565">
    <property type="entry name" value="FAD_binding_4"/>
    <property type="match status" value="1"/>
</dbReference>
<dbReference type="Gene3D" id="3.30.70.2740">
    <property type="match status" value="1"/>
</dbReference>
<dbReference type="InterPro" id="IPR006094">
    <property type="entry name" value="Oxid_FAD_bind_N"/>
</dbReference>